<dbReference type="InterPro" id="IPR001138">
    <property type="entry name" value="Zn2Cys6_DnaBD"/>
</dbReference>
<dbReference type="Gene3D" id="4.10.240.10">
    <property type="entry name" value="Zn(2)-C6 fungal-type DNA-binding domain"/>
    <property type="match status" value="1"/>
</dbReference>
<dbReference type="OrthoDB" id="2260578at2759"/>
<dbReference type="AlphaFoldDB" id="M9MC44"/>
<evidence type="ECO:0000313" key="6">
    <source>
        <dbReference type="Proteomes" id="UP000011976"/>
    </source>
</evidence>
<dbReference type="GO" id="GO:0003677">
    <property type="term" value="F:DNA binding"/>
    <property type="evidence" value="ECO:0007669"/>
    <property type="project" value="InterPro"/>
</dbReference>
<dbReference type="CDD" id="cd12148">
    <property type="entry name" value="fungal_TF_MHR"/>
    <property type="match status" value="1"/>
</dbReference>
<sequence>MSLQLDPSASGGLQPLQKRSALACLPCRTAKNKCDGAPPPIIAELSAHLETKMPPPAGADVQLVSEHACTRCARLRLECLWQPSHRTGRPRKRARLADADDAASSLGPTGPVVTAPGSTASDGHLQQFGQIDHDSAARLSVADTADLTNPFGLTTAPSSSLLGYTGMDLIALLNHSQHDSSRAAIQLDLDHDLDLDLDLDLDQLGPQIALYDQITPTPLERSPYNPVSPLVITSLDQIHAPTCPQTSFSPSAGTDRDALLSTANDYASPSNTQQARSQFSALRARLNAVPRATLPSTTETKNVAPSSSLQADHIRAALQRYLERHDRSALSEDADTTAILEIGAHLYFAGFAQTVPVLGEASEFRTCVLDALPAQNGARSLLGRIIAVLGLSVASIDRLTAQSESSAVLDDLRSQARTLLAACLEGMSLKSDIPLDSVEALATLQALLLLAYDSYGNNRLAQAESDMRAAVDLARRMGLNRVDAPDSTGMSDGPHEQGAFHSRAAPLSAVRKESLRRLWWELYLCDLMLNVTTSGAIRRCLDSDHLEVAVHTPFDPGFADLRRSPPGGEGQSRQSLSQAYDIRIRTCALIHECVRQPEDPDEPDHERIRAIDTMLSNILIVAQRHWADASTQTESSSHQVDARPHMPTSDARADISRTRWALETRIELLFTAMTMLHASRIHLHRLAWFPDLTMDFVSCSFKRFDDSAGSVLSRAGPRSTDRGNAEQRQSMLSTSVTRIVSSADAIMRLVRLDQRMAVPAPWSDPGRGASDSQAHVPRGLPAHWPFLGCCNMVAAFGYVVAVAASGPEESNLPTYGDEIRLYGEHDVTGSESRGHGSVVAADTSALSAPSWQYGSPEASTLSNGGGNAGERQRSAMVWKLRAAISNIGFAESTLAQYSQVWPVCAMYQHEVAVCRDAIDSTGPTGLQ</sequence>
<dbReference type="InterPro" id="IPR036864">
    <property type="entry name" value="Zn2-C6_fun-type_DNA-bd_sf"/>
</dbReference>
<feature type="region of interest" description="Disordered" evidence="3">
    <location>
        <begin position="86"/>
        <end position="122"/>
    </location>
</feature>
<name>M9MC44_PSEA3</name>
<keyword evidence="1" id="KW-0479">Metal-binding</keyword>
<reference evidence="6" key="1">
    <citation type="journal article" date="2013" name="Genome Announc.">
        <title>Genome sequence of the basidiomycetous yeast Pseudozyma antarctica T-34, a producer of the glycolipid biosurfactants mannosylerythritol lipids.</title>
        <authorList>
            <person name="Morita T."/>
            <person name="Koike H."/>
            <person name="Koyama Y."/>
            <person name="Hagiwara H."/>
            <person name="Ito E."/>
            <person name="Fukuoka T."/>
            <person name="Imura T."/>
            <person name="Machida M."/>
            <person name="Kitamoto D."/>
        </authorList>
    </citation>
    <scope>NUCLEOTIDE SEQUENCE [LARGE SCALE GENOMIC DNA]</scope>
    <source>
        <strain evidence="6">T-34</strain>
    </source>
</reference>
<feature type="region of interest" description="Disordered" evidence="3">
    <location>
        <begin position="709"/>
        <end position="731"/>
    </location>
</feature>
<evidence type="ECO:0000256" key="3">
    <source>
        <dbReference type="SAM" id="MobiDB-lite"/>
    </source>
</evidence>
<accession>M9MC44</accession>
<feature type="compositionally biased region" description="Polar residues" evidence="3">
    <location>
        <begin position="630"/>
        <end position="639"/>
    </location>
</feature>
<dbReference type="SUPFAM" id="SSF57701">
    <property type="entry name" value="Zn2/Cys6 DNA-binding domain"/>
    <property type="match status" value="1"/>
</dbReference>
<dbReference type="Proteomes" id="UP000011976">
    <property type="component" value="Unassembled WGS sequence"/>
</dbReference>
<evidence type="ECO:0000256" key="1">
    <source>
        <dbReference type="ARBA" id="ARBA00022723"/>
    </source>
</evidence>
<feature type="domain" description="Zn(2)-C6 fungal-type" evidence="4">
    <location>
        <begin position="18"/>
        <end position="90"/>
    </location>
</feature>
<evidence type="ECO:0000259" key="4">
    <source>
        <dbReference type="SMART" id="SM00066"/>
    </source>
</evidence>
<dbReference type="CDD" id="cd00067">
    <property type="entry name" value="GAL4"/>
    <property type="match status" value="1"/>
</dbReference>
<dbReference type="STRING" id="1151754.M9MC44"/>
<keyword evidence="2" id="KW-0539">Nucleus</keyword>
<evidence type="ECO:0000256" key="2">
    <source>
        <dbReference type="ARBA" id="ARBA00023242"/>
    </source>
</evidence>
<dbReference type="SMART" id="SM00066">
    <property type="entry name" value="GAL4"/>
    <property type="match status" value="1"/>
</dbReference>
<dbReference type="PANTHER" id="PTHR47431:SF1">
    <property type="entry name" value="ZN(II)2CYS6 TRANSCRIPTION FACTOR (EUROFUNG)"/>
    <property type="match status" value="1"/>
</dbReference>
<evidence type="ECO:0000313" key="5">
    <source>
        <dbReference type="EMBL" id="GAC73213.1"/>
    </source>
</evidence>
<organism evidence="5 6">
    <name type="scientific">Pseudozyma antarctica (strain T-34)</name>
    <name type="common">Yeast</name>
    <name type="synonym">Candida antarctica</name>
    <dbReference type="NCBI Taxonomy" id="1151754"/>
    <lineage>
        <taxon>Eukaryota</taxon>
        <taxon>Fungi</taxon>
        <taxon>Dikarya</taxon>
        <taxon>Basidiomycota</taxon>
        <taxon>Ustilaginomycotina</taxon>
        <taxon>Ustilaginomycetes</taxon>
        <taxon>Ustilaginales</taxon>
        <taxon>Ustilaginaceae</taxon>
        <taxon>Moesziomyces</taxon>
    </lineage>
</organism>
<protein>
    <recommendedName>
        <fullName evidence="4">Zn(2)-C6 fungal-type domain-containing protein</fullName>
    </recommendedName>
</protein>
<dbReference type="GO" id="GO:0000981">
    <property type="term" value="F:DNA-binding transcription factor activity, RNA polymerase II-specific"/>
    <property type="evidence" value="ECO:0007669"/>
    <property type="project" value="InterPro"/>
</dbReference>
<proteinExistence type="predicted"/>
<gene>
    <name evidence="5" type="ORF">PANT_8c00131</name>
</gene>
<dbReference type="PANTHER" id="PTHR47431">
    <property type="entry name" value="ZN(II)2CYS6 TRANSCRIPTION FACTOR (EUROFUNG)-RELATED"/>
    <property type="match status" value="1"/>
</dbReference>
<feature type="region of interest" description="Disordered" evidence="3">
    <location>
        <begin position="630"/>
        <end position="651"/>
    </location>
</feature>
<feature type="region of interest" description="Disordered" evidence="3">
    <location>
        <begin position="557"/>
        <end position="576"/>
    </location>
</feature>
<dbReference type="InterPro" id="IPR007219">
    <property type="entry name" value="XnlR_reg_dom"/>
</dbReference>
<dbReference type="GO" id="GO:0008270">
    <property type="term" value="F:zinc ion binding"/>
    <property type="evidence" value="ECO:0007669"/>
    <property type="project" value="InterPro"/>
</dbReference>
<dbReference type="Pfam" id="PF04082">
    <property type="entry name" value="Fungal_trans"/>
    <property type="match status" value="1"/>
</dbReference>
<dbReference type="GO" id="GO:0006351">
    <property type="term" value="P:DNA-templated transcription"/>
    <property type="evidence" value="ECO:0007669"/>
    <property type="project" value="InterPro"/>
</dbReference>
<dbReference type="EMBL" id="DF196774">
    <property type="protein sequence ID" value="GAC73213.1"/>
    <property type="molecule type" value="Genomic_DNA"/>
</dbReference>